<gene>
    <name evidence="3" type="ORF">BD311DRAFT_726323</name>
</gene>
<dbReference type="InterPro" id="IPR019734">
    <property type="entry name" value="TPR_rpt"/>
</dbReference>
<evidence type="ECO:0000256" key="1">
    <source>
        <dbReference type="PROSITE-ProRule" id="PRU00339"/>
    </source>
</evidence>
<dbReference type="OrthoDB" id="2423701at2759"/>
<feature type="domain" description="DUF4470" evidence="2">
    <location>
        <begin position="190"/>
        <end position="291"/>
    </location>
</feature>
<organism evidence="3">
    <name type="scientific">Dichomitus squalens</name>
    <dbReference type="NCBI Taxonomy" id="114155"/>
    <lineage>
        <taxon>Eukaryota</taxon>
        <taxon>Fungi</taxon>
        <taxon>Dikarya</taxon>
        <taxon>Basidiomycota</taxon>
        <taxon>Agaricomycotina</taxon>
        <taxon>Agaricomycetes</taxon>
        <taxon>Polyporales</taxon>
        <taxon>Polyporaceae</taxon>
        <taxon>Dichomitus</taxon>
    </lineage>
</organism>
<proteinExistence type="predicted"/>
<evidence type="ECO:0000259" key="2">
    <source>
        <dbReference type="Pfam" id="PF14737"/>
    </source>
</evidence>
<feature type="repeat" description="TPR" evidence="1">
    <location>
        <begin position="4"/>
        <end position="37"/>
    </location>
</feature>
<protein>
    <recommendedName>
        <fullName evidence="2">DUF4470 domain-containing protein</fullName>
    </recommendedName>
</protein>
<dbReference type="Proteomes" id="UP000292957">
    <property type="component" value="Unassembled WGS sequence"/>
</dbReference>
<dbReference type="Gene3D" id="1.25.40.10">
    <property type="entry name" value="Tetratricopeptide repeat domain"/>
    <property type="match status" value="1"/>
</dbReference>
<dbReference type="AlphaFoldDB" id="A0A4Q9MG20"/>
<dbReference type="EMBL" id="ML143448">
    <property type="protein sequence ID" value="TBU26269.1"/>
    <property type="molecule type" value="Genomic_DNA"/>
</dbReference>
<keyword evidence="1" id="KW-0802">TPR repeat</keyword>
<evidence type="ECO:0000313" key="3">
    <source>
        <dbReference type="EMBL" id="TBU26269.1"/>
    </source>
</evidence>
<dbReference type="SUPFAM" id="SSF48452">
    <property type="entry name" value="TPR-like"/>
    <property type="match status" value="1"/>
</dbReference>
<accession>A0A4Q9MG20</accession>
<dbReference type="InterPro" id="IPR011990">
    <property type="entry name" value="TPR-like_helical_dom_sf"/>
</dbReference>
<dbReference type="SMART" id="SM00028">
    <property type="entry name" value="TPR"/>
    <property type="match status" value="1"/>
</dbReference>
<dbReference type="PROSITE" id="PS50005">
    <property type="entry name" value="TPR"/>
    <property type="match status" value="1"/>
</dbReference>
<dbReference type="Pfam" id="PF14737">
    <property type="entry name" value="DUF4470"/>
    <property type="match status" value="1"/>
</dbReference>
<reference evidence="3" key="1">
    <citation type="submission" date="2019-01" db="EMBL/GenBank/DDBJ databases">
        <title>Draft genome sequences of three monokaryotic isolates of the white-rot basidiomycete fungus Dichomitus squalens.</title>
        <authorList>
            <consortium name="DOE Joint Genome Institute"/>
            <person name="Lopez S.C."/>
            <person name="Andreopoulos B."/>
            <person name="Pangilinan J."/>
            <person name="Lipzen A."/>
            <person name="Riley R."/>
            <person name="Ahrendt S."/>
            <person name="Ng V."/>
            <person name="Barry K."/>
            <person name="Daum C."/>
            <person name="Grigoriev I.V."/>
            <person name="Hilden K.S."/>
            <person name="Makela M.R."/>
            <person name="de Vries R.P."/>
        </authorList>
    </citation>
    <scope>NUCLEOTIDE SEQUENCE [LARGE SCALE GENOMIC DNA]</scope>
    <source>
        <strain evidence="3">OM18370.1</strain>
    </source>
</reference>
<name>A0A4Q9MG20_9APHY</name>
<sequence length="986" mass="111863">MGDAAGLKQQGNELFKAGNFVKAVELYSKAERADPRDPVYPSNLSAALYETGDYAGCVDAVLRSWDLLKDKDDAKPDLIRRLSMRLARSLCHGVRAGTITQDVLTKHKEDIMLLQEAAAECPTSAATGGEHAHVWEDWETVKLEIDDYAQKADTCLDKLSRLPLFCKPLDHAKEFFSMGHDQVIDLVHGWGPQDAYPLYLDRLPADQLSEVAFLFGGVGDGRHVLGTLSGLYEAYKKLPEAKRANCRAHLTLLDIHDGTMARNLCLLMLLDQLNRATDPIDRAEINATLMYMFCGAVMPSYCYDRQAHYTLVRLMAVIDTLRTRLTEHPPGQLAWLHVVSDTIPAVVAILDFWAKTTKSTRKMLAAHECLNPSEDPSMFDVSSIPGANPDFQKVINQNMSAEREMFKQVLLNMPEEQLLKLPLPGAPEQGSLSAKRAFVREFADELADDFMKSFGGGRIPMYEESWYRIMKVFLPPPALCNRHPGFDESFSKDRKLEPIPPALERKIMKHVEAEWKANISLFDFNYAHPRYYPDGDGFPNLKLNVFEIVSAMDTFNRRNEREYKKSVGVGKDGKKLLAWQVCDAFFGEAAAALKGLESCITLELICGGLSEELAKIHFKGDLTRPKDFPRKYTRMWLSNVPDYTHGPMNMILYVVPNLQEHPQAAVASNCLLNTGAWTNDAEFVHTYTLLLPDEVPRYLGCPIRVCQPVMGVLVLGSQPLPRPLSELATRDELTTWLTRTLFNTFLSGFSGTRPTQIRLPHNLVAFFGLLMYLHRVGYPGHWLSDFLARVLNERMVSDVVPYRKKYPIPVTDRHRRTKARQVRTDPWLVEFESIIATAYYAIPFPVAGALPADFSRASQDIVVWEVRVQPPADFWHHPCMQYSTPDEPRTHLLFYRPDLVSYRKAIDEIEKIFEGDPSPAPGTFFVLTAQEHVQYDESIRFRLSKRRVDRMRNEKWNMVAYRNDSGQQASRPVPIQNWAMVGARSQ</sequence>
<dbReference type="InterPro" id="IPR027974">
    <property type="entry name" value="DUF4470"/>
</dbReference>